<dbReference type="NCBIfam" id="TIGR00074">
    <property type="entry name" value="hypC_hupF"/>
    <property type="match status" value="1"/>
</dbReference>
<organism evidence="2">
    <name type="scientific">Longilinea arvoryzae</name>
    <dbReference type="NCBI Taxonomy" id="360412"/>
    <lineage>
        <taxon>Bacteria</taxon>
        <taxon>Bacillati</taxon>
        <taxon>Chloroflexota</taxon>
        <taxon>Anaerolineae</taxon>
        <taxon>Anaerolineales</taxon>
        <taxon>Anaerolineaceae</taxon>
        <taxon>Longilinea</taxon>
    </lineage>
</organism>
<dbReference type="EMBL" id="DF967972">
    <property type="protein sequence ID" value="GAP14939.1"/>
    <property type="molecule type" value="Genomic_DNA"/>
</dbReference>
<dbReference type="InterPro" id="IPR019812">
    <property type="entry name" value="Hydgase_assmbl_chp_CS"/>
</dbReference>
<dbReference type="PRINTS" id="PR00445">
    <property type="entry name" value="HUPFHYPC"/>
</dbReference>
<protein>
    <submittedName>
        <fullName evidence="2">Hydrogenase maturation protein HypC</fullName>
    </submittedName>
</protein>
<dbReference type="InterPro" id="IPR001109">
    <property type="entry name" value="Hydrogenase_HupF/HypC"/>
</dbReference>
<gene>
    <name evidence="2" type="ORF">LARV_02719</name>
</gene>
<dbReference type="GO" id="GO:1902670">
    <property type="term" value="F:carbon dioxide binding"/>
    <property type="evidence" value="ECO:0007669"/>
    <property type="project" value="TreeGrafter"/>
</dbReference>
<name>A0A0S7BLS0_9CHLR</name>
<proteinExistence type="inferred from homology"/>
<dbReference type="Pfam" id="PF01455">
    <property type="entry name" value="HupF_HypC"/>
    <property type="match status" value="1"/>
</dbReference>
<evidence type="ECO:0000256" key="1">
    <source>
        <dbReference type="ARBA" id="ARBA00006018"/>
    </source>
</evidence>
<comment type="similarity">
    <text evidence="1">Belongs to the HupF/HypC family.</text>
</comment>
<accession>A0A0S7BLS0</accession>
<evidence type="ECO:0000313" key="2">
    <source>
        <dbReference type="EMBL" id="GAP14939.1"/>
    </source>
</evidence>
<dbReference type="AlphaFoldDB" id="A0A0S7BLS0"/>
<dbReference type="Gene3D" id="2.30.30.140">
    <property type="match status" value="1"/>
</dbReference>
<dbReference type="STRING" id="360412.LARV_02719"/>
<dbReference type="SUPFAM" id="SSF159127">
    <property type="entry name" value="HupF/HypC-like"/>
    <property type="match status" value="1"/>
</dbReference>
<dbReference type="GO" id="GO:0051604">
    <property type="term" value="P:protein maturation"/>
    <property type="evidence" value="ECO:0007669"/>
    <property type="project" value="TreeGrafter"/>
</dbReference>
<dbReference type="PROSITE" id="PS01097">
    <property type="entry name" value="HUPF_HYPC"/>
    <property type="match status" value="1"/>
</dbReference>
<dbReference type="PANTHER" id="PTHR35177">
    <property type="entry name" value="HYDROGENASE MATURATION FACTOR HYBG"/>
    <property type="match status" value="1"/>
</dbReference>
<dbReference type="FunFam" id="2.30.30.140:FF:000022">
    <property type="entry name" value="Hydrogenase assembly chaperone HybG"/>
    <property type="match status" value="1"/>
</dbReference>
<evidence type="ECO:0000313" key="3">
    <source>
        <dbReference type="Proteomes" id="UP000055060"/>
    </source>
</evidence>
<sequence length="91" mass="9845">MCLAIPGKITEIYDQNSLRMGRIDFGGVTREACLEALPEAKVGDYTIVHAGFALNLLSEEEARETLDTLNEIANIEAELGLDDTEISSAGM</sequence>
<dbReference type="RefSeq" id="WP_075074153.1">
    <property type="nucleotide sequence ID" value="NZ_DF967972.1"/>
</dbReference>
<reference evidence="2" key="1">
    <citation type="submission" date="2015-07" db="EMBL/GenBank/DDBJ databases">
        <title>Draft Genome Sequences of Anaerolinea thermolimosa IMO-1, Bellilinea caldifistulae GOMI-1, Leptolinea tardivitalis YMTK-2, Levilinea saccharolytica KIBI-1,Longilinea arvoryzae KOME-1, Previously Described as Members of the Anaerolineaceae (Chloroflexi).</title>
        <authorList>
            <person name="Sekiguchi Y."/>
            <person name="Ohashi A."/>
            <person name="Matsuura N."/>
            <person name="Tourlousse M.D."/>
        </authorList>
    </citation>
    <scope>NUCLEOTIDE SEQUENCE [LARGE SCALE GENOMIC DNA]</scope>
    <source>
        <strain evidence="2">KOME-1</strain>
    </source>
</reference>
<dbReference type="GO" id="GO:0005506">
    <property type="term" value="F:iron ion binding"/>
    <property type="evidence" value="ECO:0007669"/>
    <property type="project" value="TreeGrafter"/>
</dbReference>
<dbReference type="Proteomes" id="UP000055060">
    <property type="component" value="Unassembled WGS sequence"/>
</dbReference>
<dbReference type="PANTHER" id="PTHR35177:SF2">
    <property type="entry name" value="HYDROGENASE MATURATION FACTOR HYBG"/>
    <property type="match status" value="1"/>
</dbReference>
<keyword evidence="3" id="KW-1185">Reference proteome</keyword>
<dbReference type="OrthoDB" id="9806017at2"/>